<dbReference type="RefSeq" id="WP_155316957.1">
    <property type="nucleotide sequence ID" value="NZ_AP021874.1"/>
</dbReference>
<proteinExistence type="predicted"/>
<evidence type="ECO:0000313" key="8">
    <source>
        <dbReference type="EMBL" id="BBO68853.1"/>
    </source>
</evidence>
<name>A0A5K7YK18_9BACT</name>
<evidence type="ECO:0000256" key="4">
    <source>
        <dbReference type="ARBA" id="ARBA00022989"/>
    </source>
</evidence>
<evidence type="ECO:0000256" key="5">
    <source>
        <dbReference type="ARBA" id="ARBA00023136"/>
    </source>
</evidence>
<evidence type="ECO:0000256" key="2">
    <source>
        <dbReference type="ARBA" id="ARBA00022475"/>
    </source>
</evidence>
<evidence type="ECO:0000259" key="7">
    <source>
        <dbReference type="Pfam" id="PF13396"/>
    </source>
</evidence>
<keyword evidence="5 6" id="KW-0472">Membrane</keyword>
<keyword evidence="2" id="KW-1003">Cell membrane</keyword>
<evidence type="ECO:0000256" key="1">
    <source>
        <dbReference type="ARBA" id="ARBA00004651"/>
    </source>
</evidence>
<dbReference type="InterPro" id="IPR027379">
    <property type="entry name" value="CLS_N"/>
</dbReference>
<evidence type="ECO:0000256" key="3">
    <source>
        <dbReference type="ARBA" id="ARBA00022692"/>
    </source>
</evidence>
<sequence>MSTGMFVVLTGVFFFLLTCAAILDIARKDFGSIQMKALWGLLVAMVPFIGVMVYFLVGFRKGKRPAVDAPAD</sequence>
<dbReference type="GO" id="GO:0005886">
    <property type="term" value="C:plasma membrane"/>
    <property type="evidence" value="ECO:0007669"/>
    <property type="project" value="UniProtKB-SubCell"/>
</dbReference>
<dbReference type="OrthoDB" id="5422171at2"/>
<accession>A0A5K7YK18</accession>
<keyword evidence="3 6" id="KW-0812">Transmembrane</keyword>
<keyword evidence="4 6" id="KW-1133">Transmembrane helix</keyword>
<feature type="transmembrane region" description="Helical" evidence="6">
    <location>
        <begin position="37"/>
        <end position="57"/>
    </location>
</feature>
<feature type="domain" description="Cardiolipin synthase N-terminal" evidence="7">
    <location>
        <begin position="17"/>
        <end position="58"/>
    </location>
</feature>
<keyword evidence="9" id="KW-1185">Reference proteome</keyword>
<comment type="subcellular location">
    <subcellularLocation>
        <location evidence="1">Cell membrane</location>
        <topology evidence="1">Multi-pass membrane protein</topology>
    </subcellularLocation>
</comment>
<organism evidence="8 9">
    <name type="scientific">Desulfosarcina alkanivorans</name>
    <dbReference type="NCBI Taxonomy" id="571177"/>
    <lineage>
        <taxon>Bacteria</taxon>
        <taxon>Pseudomonadati</taxon>
        <taxon>Thermodesulfobacteriota</taxon>
        <taxon>Desulfobacteria</taxon>
        <taxon>Desulfobacterales</taxon>
        <taxon>Desulfosarcinaceae</taxon>
        <taxon>Desulfosarcina</taxon>
    </lineage>
</organism>
<gene>
    <name evidence="8" type="ORF">DSCA_27830</name>
</gene>
<evidence type="ECO:0000256" key="6">
    <source>
        <dbReference type="SAM" id="Phobius"/>
    </source>
</evidence>
<dbReference type="EMBL" id="AP021874">
    <property type="protein sequence ID" value="BBO68853.1"/>
    <property type="molecule type" value="Genomic_DNA"/>
</dbReference>
<dbReference type="Proteomes" id="UP000427906">
    <property type="component" value="Chromosome"/>
</dbReference>
<dbReference type="Pfam" id="PF13396">
    <property type="entry name" value="PLDc_N"/>
    <property type="match status" value="1"/>
</dbReference>
<evidence type="ECO:0000313" key="9">
    <source>
        <dbReference type="Proteomes" id="UP000427906"/>
    </source>
</evidence>
<dbReference type="AlphaFoldDB" id="A0A5K7YK18"/>
<dbReference type="KEGG" id="dalk:DSCA_27830"/>
<protein>
    <recommendedName>
        <fullName evidence="7">Cardiolipin synthase N-terminal domain-containing protein</fullName>
    </recommendedName>
</protein>
<reference evidence="8 9" key="1">
    <citation type="submission" date="2019-11" db="EMBL/GenBank/DDBJ databases">
        <title>Comparative genomics of hydrocarbon-degrading Desulfosarcina strains.</title>
        <authorList>
            <person name="Watanabe M."/>
            <person name="Kojima H."/>
            <person name="Fukui M."/>
        </authorList>
    </citation>
    <scope>NUCLEOTIDE SEQUENCE [LARGE SCALE GENOMIC DNA]</scope>
    <source>
        <strain evidence="8 9">PL12</strain>
    </source>
</reference>